<evidence type="ECO:0008006" key="4">
    <source>
        <dbReference type="Google" id="ProtNLM"/>
    </source>
</evidence>
<organism evidence="2 3">
    <name type="scientific">Macaca mulatta</name>
    <name type="common">Rhesus macaque</name>
    <dbReference type="NCBI Taxonomy" id="9544"/>
    <lineage>
        <taxon>Eukaryota</taxon>
        <taxon>Metazoa</taxon>
        <taxon>Chordata</taxon>
        <taxon>Craniata</taxon>
        <taxon>Vertebrata</taxon>
        <taxon>Euteleostomi</taxon>
        <taxon>Mammalia</taxon>
        <taxon>Eutheria</taxon>
        <taxon>Euarchontoglires</taxon>
        <taxon>Primates</taxon>
        <taxon>Haplorrhini</taxon>
        <taxon>Catarrhini</taxon>
        <taxon>Cercopithecidae</taxon>
        <taxon>Cercopithecinae</taxon>
        <taxon>Macaca</taxon>
    </lineage>
</organism>
<keyword evidence="3" id="KW-1185">Reference proteome</keyword>
<dbReference type="Proteomes" id="UP000006718">
    <property type="component" value="Chromosome 4"/>
</dbReference>
<feature type="signal peptide" evidence="1">
    <location>
        <begin position="1"/>
        <end position="21"/>
    </location>
</feature>
<dbReference type="AlphaFoldDB" id="A0A5F7ZGZ0"/>
<accession>A0A5F7ZGZ0</accession>
<feature type="chain" id="PRO_5023805384" description="Secreted protein" evidence="1">
    <location>
        <begin position="22"/>
        <end position="142"/>
    </location>
</feature>
<dbReference type="GeneTree" id="ENSGT01150000286943"/>
<reference evidence="2" key="4">
    <citation type="submission" date="2025-09" db="UniProtKB">
        <authorList>
            <consortium name="Ensembl"/>
        </authorList>
    </citation>
    <scope>IDENTIFICATION</scope>
    <source>
        <strain evidence="2">17573</strain>
    </source>
</reference>
<sequence>FFFNLLACLRWSLSLLPRLECSGTISAHCNLRLPGSSNSPASASRVAGITGACHHTQLIFAFFVETGFPHVSQTGLKLLTSTYPPASTFQSARITDVSHCAQPSCLFCWIFMWQCRTQHVQNGTPNLNPHFLQGSLIQHIAS</sequence>
<reference evidence="2" key="2">
    <citation type="submission" date="2019-01" db="EMBL/GenBank/DDBJ databases">
        <authorList>
            <person name="Graves T."/>
            <person name="Eichler E.E."/>
            <person name="Wilson R.K."/>
        </authorList>
    </citation>
    <scope>NUCLEOTIDE SEQUENCE [LARGE SCALE GENOMIC DNA]</scope>
    <source>
        <strain evidence="2">17573</strain>
    </source>
</reference>
<evidence type="ECO:0000256" key="1">
    <source>
        <dbReference type="SAM" id="SignalP"/>
    </source>
</evidence>
<proteinExistence type="predicted"/>
<dbReference type="PANTHER" id="PTHR12138:SF133">
    <property type="entry name" value="SECRETED PROTEIN"/>
    <property type="match status" value="1"/>
</dbReference>
<dbReference type="VEuPathDB" id="HostDB:ENSMMUG00000063801"/>
<dbReference type="PANTHER" id="PTHR12138">
    <property type="entry name" value="PRIMATE-EXPANDED PROTEIN FAMILY"/>
    <property type="match status" value="1"/>
</dbReference>
<reference evidence="3" key="1">
    <citation type="journal article" date="2007" name="Science">
        <title>Evolutionary and biomedical insights from the rhesus macaque genome.</title>
        <authorList>
            <person name="Gibbs R.A."/>
            <person name="Rogers J."/>
            <person name="Katze M.G."/>
            <person name="Bumgarner R."/>
            <person name="Weinstock G.M."/>
            <person name="Mardis E.R."/>
            <person name="Remington K.A."/>
            <person name="Strausberg R.L."/>
            <person name="Venter J.C."/>
            <person name="Wilson R.K."/>
            <person name="Batzer M.A."/>
            <person name="Bustamante C.D."/>
            <person name="Eichler E.E."/>
            <person name="Hahn M.W."/>
            <person name="Hardison R.C."/>
            <person name="Makova K.D."/>
            <person name="Miller W."/>
            <person name="Milosavljevic A."/>
            <person name="Palermo R.E."/>
            <person name="Siepel A."/>
            <person name="Sikela J.M."/>
            <person name="Attaway T."/>
            <person name="Bell S."/>
            <person name="Bernard K.E."/>
            <person name="Buhay C.J."/>
            <person name="Chandrabose M.N."/>
            <person name="Dao M."/>
            <person name="Davis C."/>
            <person name="Delehaunty K.D."/>
            <person name="Ding Y."/>
            <person name="Dinh H.H."/>
            <person name="Dugan-Rocha S."/>
            <person name="Fulton L.A."/>
            <person name="Gabisi R.A."/>
            <person name="Garner T.T."/>
            <person name="Godfrey J."/>
            <person name="Hawes A.C."/>
            <person name="Hernandez J."/>
            <person name="Hines S."/>
            <person name="Holder M."/>
            <person name="Hume J."/>
            <person name="Jhangiani S.N."/>
            <person name="Joshi V."/>
            <person name="Khan Z.M."/>
            <person name="Kirkness E.F."/>
            <person name="Cree A."/>
            <person name="Fowler R.G."/>
            <person name="Lee S."/>
            <person name="Lewis L.R."/>
            <person name="Li Z."/>
            <person name="Liu Y.-S."/>
            <person name="Moore S.M."/>
            <person name="Muzny D."/>
            <person name="Nazareth L.V."/>
            <person name="Ngo D.N."/>
            <person name="Okwuonu G.O."/>
            <person name="Pai G."/>
            <person name="Parker D."/>
            <person name="Paul H.A."/>
            <person name="Pfannkoch C."/>
            <person name="Pohl C.S."/>
            <person name="Rogers Y.-H.C."/>
            <person name="Ruiz S.J."/>
            <person name="Sabo A."/>
            <person name="Santibanez J."/>
            <person name="Schneider B.W."/>
            <person name="Smith S.M."/>
            <person name="Sodergren E."/>
            <person name="Svatek A.F."/>
            <person name="Utterback T.R."/>
            <person name="Vattathil S."/>
            <person name="Warren W."/>
            <person name="White C.S."/>
            <person name="Chinwalla A.T."/>
            <person name="Feng Y."/>
            <person name="Halpern A.L."/>
            <person name="Hillier L.W."/>
            <person name="Huang X."/>
            <person name="Minx P."/>
            <person name="Nelson J.O."/>
            <person name="Pepin K.H."/>
            <person name="Qin X."/>
            <person name="Sutton G.G."/>
            <person name="Venter E."/>
            <person name="Walenz B.P."/>
            <person name="Wallis J.W."/>
            <person name="Worley K.C."/>
            <person name="Yang S.-P."/>
            <person name="Jones S.M."/>
            <person name="Marra M.A."/>
            <person name="Rocchi M."/>
            <person name="Schein J.E."/>
            <person name="Baertsch R."/>
            <person name="Clarke L."/>
            <person name="Csuros M."/>
            <person name="Glasscock J."/>
            <person name="Harris R.A."/>
            <person name="Havlak P."/>
            <person name="Jackson A.R."/>
            <person name="Jiang H."/>
            <person name="Liu Y."/>
            <person name="Messina D.N."/>
            <person name="Shen Y."/>
            <person name="Song H.X.-Z."/>
            <person name="Wylie T."/>
            <person name="Zhang L."/>
            <person name="Birney E."/>
            <person name="Han K."/>
            <person name="Konkel M.K."/>
            <person name="Lee J."/>
            <person name="Smit A.F.A."/>
            <person name="Ullmer B."/>
            <person name="Wang H."/>
            <person name="Xing J."/>
            <person name="Burhans R."/>
            <person name="Cheng Z."/>
            <person name="Karro J.E."/>
            <person name="Ma J."/>
            <person name="Raney B."/>
            <person name="She X."/>
            <person name="Cox M.J."/>
            <person name="Demuth J.P."/>
            <person name="Dumas L.J."/>
            <person name="Han S.-G."/>
            <person name="Hopkins J."/>
            <person name="Karimpour-Fard A."/>
            <person name="Kim Y.H."/>
            <person name="Pollack J.R."/>
            <person name="Vinar T."/>
            <person name="Addo-Quaye C."/>
            <person name="Degenhardt J."/>
            <person name="Denby A."/>
            <person name="Hubisz M.J."/>
            <person name="Indap A."/>
            <person name="Kosiol C."/>
            <person name="Lahn B.T."/>
            <person name="Lawson H.A."/>
            <person name="Marklein A."/>
            <person name="Nielsen R."/>
            <person name="Vallender E.J."/>
            <person name="Clark A.G."/>
            <person name="Ferguson B."/>
            <person name="Hernandez R.D."/>
            <person name="Hirani K."/>
            <person name="Kehrer-Sawatzki H."/>
            <person name="Kolb J."/>
            <person name="Patil S."/>
            <person name="Pu L.-L."/>
            <person name="Ren Y."/>
            <person name="Smith D.G."/>
            <person name="Wheeler D.A."/>
            <person name="Schenck I."/>
            <person name="Ball E.V."/>
            <person name="Chen R."/>
            <person name="Cooper D.N."/>
            <person name="Giardine B."/>
            <person name="Hsu F."/>
            <person name="Kent W.J."/>
            <person name="Lesk A."/>
            <person name="Nelson D.L."/>
            <person name="O'brien W.E."/>
            <person name="Pruefer K."/>
            <person name="Stenson P.D."/>
            <person name="Wallace J.C."/>
            <person name="Ke H."/>
            <person name="Liu X.-M."/>
            <person name="Wang P."/>
            <person name="Xiang A.P."/>
            <person name="Yang F."/>
            <person name="Barber G.P."/>
            <person name="Haussler D."/>
            <person name="Karolchik D."/>
            <person name="Kern A.D."/>
            <person name="Kuhn R.M."/>
            <person name="Smith K.E."/>
            <person name="Zwieg A.S."/>
        </authorList>
    </citation>
    <scope>NUCLEOTIDE SEQUENCE [LARGE SCALE GENOMIC DNA]</scope>
    <source>
        <strain evidence="3">17573</strain>
    </source>
</reference>
<keyword evidence="1" id="KW-0732">Signal</keyword>
<dbReference type="Ensembl" id="ENSMMUT00000085708.1">
    <property type="protein sequence ID" value="ENSMMUP00000063890.1"/>
    <property type="gene ID" value="ENSMMUG00000063801.1"/>
</dbReference>
<evidence type="ECO:0000313" key="3">
    <source>
        <dbReference type="Proteomes" id="UP000006718"/>
    </source>
</evidence>
<reference evidence="2" key="3">
    <citation type="submission" date="2025-08" db="UniProtKB">
        <authorList>
            <consortium name="Ensembl"/>
        </authorList>
    </citation>
    <scope>IDENTIFICATION</scope>
    <source>
        <strain evidence="2">17573</strain>
    </source>
</reference>
<dbReference type="InParanoid" id="A0A5F7ZGZ0"/>
<dbReference type="PRINTS" id="PR02045">
    <property type="entry name" value="F138DOMAIN"/>
</dbReference>
<protein>
    <recommendedName>
        <fullName evidence="4">Secreted protein</fullName>
    </recommendedName>
</protein>
<name>A0A5F7ZGZ0_MACMU</name>
<evidence type="ECO:0000313" key="2">
    <source>
        <dbReference type="Ensembl" id="ENSMMUP00000063890.1"/>
    </source>
</evidence>